<comment type="caution">
    <text evidence="2">The sequence shown here is derived from an EMBL/GenBank/DDBJ whole genome shotgun (WGS) entry which is preliminary data.</text>
</comment>
<dbReference type="EMBL" id="JBBNAG010000005">
    <property type="protein sequence ID" value="KAK9133707.1"/>
    <property type="molecule type" value="Genomic_DNA"/>
</dbReference>
<protein>
    <submittedName>
        <fullName evidence="2">Uncharacterized protein</fullName>
    </submittedName>
</protein>
<evidence type="ECO:0000313" key="3">
    <source>
        <dbReference type="Proteomes" id="UP001419268"/>
    </source>
</evidence>
<gene>
    <name evidence="2" type="ORF">Scep_013235</name>
</gene>
<organism evidence="2 3">
    <name type="scientific">Stephania cephalantha</name>
    <dbReference type="NCBI Taxonomy" id="152367"/>
    <lineage>
        <taxon>Eukaryota</taxon>
        <taxon>Viridiplantae</taxon>
        <taxon>Streptophyta</taxon>
        <taxon>Embryophyta</taxon>
        <taxon>Tracheophyta</taxon>
        <taxon>Spermatophyta</taxon>
        <taxon>Magnoliopsida</taxon>
        <taxon>Ranunculales</taxon>
        <taxon>Menispermaceae</taxon>
        <taxon>Menispermoideae</taxon>
        <taxon>Cissampelideae</taxon>
        <taxon>Stephania</taxon>
    </lineage>
</organism>
<dbReference type="Proteomes" id="UP001419268">
    <property type="component" value="Unassembled WGS sequence"/>
</dbReference>
<sequence>MRVLGDFTLLQSTPRVTHQLVSILQQKMSHLPLHATWQSSIGQSLLLASAADACPAKAASCPPIQQRHVSAFFLTICITAGSPPITTRHVTRSASSPNQMLTRGRALEANS</sequence>
<reference evidence="2 3" key="1">
    <citation type="submission" date="2024-01" db="EMBL/GenBank/DDBJ databases">
        <title>Genome assemblies of Stephania.</title>
        <authorList>
            <person name="Yang L."/>
        </authorList>
    </citation>
    <scope>NUCLEOTIDE SEQUENCE [LARGE SCALE GENOMIC DNA]</scope>
    <source>
        <strain evidence="2">JXDWG</strain>
        <tissue evidence="2">Leaf</tissue>
    </source>
</reference>
<name>A0AAP0JH27_9MAGN</name>
<keyword evidence="3" id="KW-1185">Reference proteome</keyword>
<proteinExistence type="predicted"/>
<evidence type="ECO:0000256" key="1">
    <source>
        <dbReference type="SAM" id="MobiDB-lite"/>
    </source>
</evidence>
<accession>A0AAP0JH27</accession>
<feature type="compositionally biased region" description="Polar residues" evidence="1">
    <location>
        <begin position="92"/>
        <end position="101"/>
    </location>
</feature>
<feature type="region of interest" description="Disordered" evidence="1">
    <location>
        <begin position="87"/>
        <end position="111"/>
    </location>
</feature>
<dbReference type="AlphaFoldDB" id="A0AAP0JH27"/>
<evidence type="ECO:0000313" key="2">
    <source>
        <dbReference type="EMBL" id="KAK9133707.1"/>
    </source>
</evidence>